<name>T0HEH7_9SPHN</name>
<dbReference type="PANTHER" id="PTHR32308">
    <property type="entry name" value="LYASE BETA SUBUNIT, PUTATIVE (AFU_ORTHOLOGUE AFUA_4G13030)-RELATED"/>
    <property type="match status" value="1"/>
</dbReference>
<dbReference type="OrthoDB" id="9800547at2"/>
<dbReference type="PANTHER" id="PTHR32308:SF10">
    <property type="entry name" value="CITRATE LYASE SUBUNIT BETA"/>
    <property type="match status" value="1"/>
</dbReference>
<evidence type="ECO:0000259" key="7">
    <source>
        <dbReference type="Pfam" id="PF03328"/>
    </source>
</evidence>
<dbReference type="Gene3D" id="3.20.20.60">
    <property type="entry name" value="Phosphoenolpyruvate-binding domains"/>
    <property type="match status" value="1"/>
</dbReference>
<dbReference type="RefSeq" id="WP_021228194.1">
    <property type="nucleotide sequence ID" value="NZ_ATDP01000107.1"/>
</dbReference>
<evidence type="ECO:0000313" key="9">
    <source>
        <dbReference type="Proteomes" id="UP000015531"/>
    </source>
</evidence>
<feature type="binding site" evidence="6">
    <location>
        <position position="161"/>
    </location>
    <ligand>
        <name>Mg(2+)</name>
        <dbReference type="ChEBI" id="CHEBI:18420"/>
    </ligand>
</feature>
<dbReference type="GO" id="GO:0006107">
    <property type="term" value="P:oxaloacetate metabolic process"/>
    <property type="evidence" value="ECO:0007669"/>
    <property type="project" value="TreeGrafter"/>
</dbReference>
<dbReference type="eggNOG" id="COG2301">
    <property type="taxonomic scope" value="Bacteria"/>
</dbReference>
<sequence>MEQLQRSVLLLPGTLGLDETRATIRDTNADMICLDLEDTVVASEKQAAREAIVGLLSEDIWGRSRRALRINPLSEAAAALDVEYVIGHVPNGVDSLFLSKAETVDELRELDVMIERARGTSATLQPIGYVVGIESAGAMTRVDELATASPNVSTLGLAVGDLSISLGMGLGAYLRDRNAYPGDMYHFHRSRLVLSAKTHGLKTLDFPWPIVPDLATLEDEARRGMMLGMDGKLALAAQQVPVIHQAYAPPVEEVERFKRLIAAYERAAAEGQGATSLDGEFIDPVTLGLARRVLARAQAPI</sequence>
<dbReference type="AlphaFoldDB" id="T0HEH7"/>
<dbReference type="InterPro" id="IPR040442">
    <property type="entry name" value="Pyrv_kinase-like_dom_sf"/>
</dbReference>
<dbReference type="Pfam" id="PF03328">
    <property type="entry name" value="HpcH_HpaI"/>
    <property type="match status" value="1"/>
</dbReference>
<feature type="domain" description="HpcH/HpaI aldolase/citrate lyase" evidence="7">
    <location>
        <begin position="27"/>
        <end position="235"/>
    </location>
</feature>
<evidence type="ECO:0000256" key="4">
    <source>
        <dbReference type="ARBA" id="ARBA00022842"/>
    </source>
</evidence>
<evidence type="ECO:0000256" key="5">
    <source>
        <dbReference type="PIRSR" id="PIRSR015582-1"/>
    </source>
</evidence>
<feature type="binding site" evidence="6">
    <location>
        <position position="134"/>
    </location>
    <ligand>
        <name>Mg(2+)</name>
        <dbReference type="ChEBI" id="CHEBI:18420"/>
    </ligand>
</feature>
<dbReference type="InterPro" id="IPR011206">
    <property type="entry name" value="Citrate_lyase_beta/mcl1/mcl2"/>
</dbReference>
<evidence type="ECO:0000256" key="1">
    <source>
        <dbReference type="ARBA" id="ARBA00001946"/>
    </source>
</evidence>
<organism evidence="8 9">
    <name type="scientific">Sphingobium lactosutens DS20</name>
    <dbReference type="NCBI Taxonomy" id="1331060"/>
    <lineage>
        <taxon>Bacteria</taxon>
        <taxon>Pseudomonadati</taxon>
        <taxon>Pseudomonadota</taxon>
        <taxon>Alphaproteobacteria</taxon>
        <taxon>Sphingomonadales</taxon>
        <taxon>Sphingomonadaceae</taxon>
        <taxon>Sphingobium</taxon>
    </lineage>
</organism>
<proteinExistence type="inferred from homology"/>
<evidence type="ECO:0000256" key="6">
    <source>
        <dbReference type="PIRSR" id="PIRSR015582-2"/>
    </source>
</evidence>
<dbReference type="PIRSF" id="PIRSF015582">
    <property type="entry name" value="Cit_lyase_B"/>
    <property type="match status" value="1"/>
</dbReference>
<comment type="similarity">
    <text evidence="2">Belongs to the HpcH/HpaI aldolase family.</text>
</comment>
<keyword evidence="3 6" id="KW-0479">Metal-binding</keyword>
<dbReference type="InterPro" id="IPR015813">
    <property type="entry name" value="Pyrv/PenolPyrv_kinase-like_dom"/>
</dbReference>
<dbReference type="EMBL" id="ATDP01000107">
    <property type="protein sequence ID" value="EQB11407.1"/>
    <property type="molecule type" value="Genomic_DNA"/>
</dbReference>
<evidence type="ECO:0000313" key="8">
    <source>
        <dbReference type="EMBL" id="EQB11407.1"/>
    </source>
</evidence>
<evidence type="ECO:0000256" key="2">
    <source>
        <dbReference type="ARBA" id="ARBA00005568"/>
    </source>
</evidence>
<feature type="binding site" evidence="5">
    <location>
        <position position="134"/>
    </location>
    <ligand>
        <name>substrate</name>
    </ligand>
</feature>
<dbReference type="InterPro" id="IPR005000">
    <property type="entry name" value="Aldolase/citrate-lyase_domain"/>
</dbReference>
<accession>T0HEH7</accession>
<protein>
    <recommendedName>
        <fullName evidence="7">HpcH/HpaI aldolase/citrate lyase domain-containing protein</fullName>
    </recommendedName>
</protein>
<gene>
    <name evidence="8" type="ORF">RLDS_23680</name>
</gene>
<dbReference type="PATRIC" id="fig|1331060.3.peg.4590"/>
<evidence type="ECO:0000256" key="3">
    <source>
        <dbReference type="ARBA" id="ARBA00022723"/>
    </source>
</evidence>
<dbReference type="GO" id="GO:0000287">
    <property type="term" value="F:magnesium ion binding"/>
    <property type="evidence" value="ECO:0007669"/>
    <property type="project" value="TreeGrafter"/>
</dbReference>
<comment type="cofactor">
    <cofactor evidence="1">
        <name>Mg(2+)</name>
        <dbReference type="ChEBI" id="CHEBI:18420"/>
    </cofactor>
</comment>
<feature type="binding site" evidence="5">
    <location>
        <position position="69"/>
    </location>
    <ligand>
        <name>substrate</name>
    </ligand>
</feature>
<dbReference type="SUPFAM" id="SSF51621">
    <property type="entry name" value="Phosphoenolpyruvate/pyruvate domain"/>
    <property type="match status" value="1"/>
</dbReference>
<keyword evidence="4 6" id="KW-0460">Magnesium</keyword>
<reference evidence="8 9" key="1">
    <citation type="journal article" date="2013" name="Genome Announc.">
        <title>Draft Genome Sequence of Sphingobium lactosutens Strain DS20T, Isolated from a Hexachlorocyclohexane Dumpsite.</title>
        <authorList>
            <person name="Kumar R."/>
            <person name="Dwivedi V."/>
            <person name="Negi V."/>
            <person name="Khurana J.P."/>
            <person name="Lal R."/>
        </authorList>
    </citation>
    <scope>NUCLEOTIDE SEQUENCE [LARGE SCALE GENOMIC DNA]</scope>
    <source>
        <strain evidence="8 9">DS20</strain>
    </source>
</reference>
<keyword evidence="9" id="KW-1185">Reference proteome</keyword>
<comment type="caution">
    <text evidence="8">The sequence shown here is derived from an EMBL/GenBank/DDBJ whole genome shotgun (WGS) entry which is preliminary data.</text>
</comment>
<dbReference type="Proteomes" id="UP000015531">
    <property type="component" value="Unassembled WGS sequence"/>
</dbReference>
<dbReference type="GO" id="GO:0003824">
    <property type="term" value="F:catalytic activity"/>
    <property type="evidence" value="ECO:0007669"/>
    <property type="project" value="InterPro"/>
</dbReference>